<comment type="subunit">
    <text evidence="12">Monomer. Interacts with DnaB.</text>
</comment>
<dbReference type="SMART" id="SM00493">
    <property type="entry name" value="TOPRIM"/>
    <property type="match status" value="1"/>
</dbReference>
<dbReference type="KEGG" id="maer:DAI18_04350"/>
<dbReference type="InterPro" id="IPR037068">
    <property type="entry name" value="DNA_primase_core_N_sf"/>
</dbReference>
<dbReference type="Pfam" id="PF08275">
    <property type="entry name" value="DNAG_N"/>
    <property type="match status" value="1"/>
</dbReference>
<keyword evidence="5 12" id="KW-0235">DNA replication</keyword>
<dbReference type="GO" id="GO:0005737">
    <property type="term" value="C:cytoplasm"/>
    <property type="evidence" value="ECO:0007669"/>
    <property type="project" value="TreeGrafter"/>
</dbReference>
<dbReference type="OrthoDB" id="9803773at2"/>
<dbReference type="SUPFAM" id="SSF56731">
    <property type="entry name" value="DNA primase core"/>
    <property type="match status" value="1"/>
</dbReference>
<dbReference type="Gene3D" id="3.40.1360.10">
    <property type="match status" value="1"/>
</dbReference>
<keyword evidence="8 12" id="KW-0862">Zinc</keyword>
<keyword evidence="7 12" id="KW-0863">Zinc-finger</keyword>
<dbReference type="HAMAP" id="MF_00974">
    <property type="entry name" value="DNA_primase_DnaG"/>
    <property type="match status" value="1"/>
</dbReference>
<dbReference type="InterPro" id="IPR002694">
    <property type="entry name" value="Znf_CHC2"/>
</dbReference>
<keyword evidence="6 12" id="KW-0479">Metal-binding</keyword>
<dbReference type="InterPro" id="IPR013264">
    <property type="entry name" value="DNAG_N"/>
</dbReference>
<feature type="zinc finger region" description="CHC2-type" evidence="12">
    <location>
        <begin position="37"/>
        <end position="61"/>
    </location>
</feature>
<keyword evidence="9" id="KW-0460">Magnesium</keyword>
<evidence type="ECO:0000256" key="5">
    <source>
        <dbReference type="ARBA" id="ARBA00022705"/>
    </source>
</evidence>
<sequence>MIPQDFIDQLLSRTDIVDVVERYVPLKKAGRDYMACCPFHKEKSPSFSVSQTKQFYHCFGCGAHGTAITFMMEHAGYGFVDAVKELAQLAGMQVPQVAAELAAKEAETRRTVDSLSEVMVEAARFYKQQLKSSPVAVEYLKRRGLTGEIAGRFGLGYAPAGWNGLQAVFSDYLDPKLDEAGLLIVRDDGTRYDRFRERVMFPIRDVRGRVIAFGGRILDKGEPKYLNSPETPLFEKGRELYGLFEAREAIREVNRVLVVEGYMDVVALAQHGVSYAVATLGTATTATHVHKLFRHADRVIFCFDGDKAGRRAAWRALENVLPELRDGKRVDFLFLPSEHDPDSYIREYGREGFEAILDAETVPLSAYLTRELSQRVDLGSDEGRAEFLNLAKPLALAVKAQALSILLRKKLAEMAHLDVDELDRLWGLRRGLSGRQGVRSKAIGSRRVEVSLPRWLLRALMLDPALARDTVLPPPAQLAGDAQLLGELVCFIQTTGASDSAGLLERLRDTDLGQRIEPLVAELLVDPAALQAPPAEEFAGAIDQLGARIAGERFDRLKQKDAEQGLSPDEKRELLDLLVRIRPTS</sequence>
<dbReference type="Pfam" id="PF08278">
    <property type="entry name" value="DnaG_DnaB_bind"/>
    <property type="match status" value="1"/>
</dbReference>
<comment type="function">
    <text evidence="12">RNA polymerase that catalyzes the synthesis of short RNA molecules used as primers for DNA polymerase during DNA replication.</text>
</comment>
<gene>
    <name evidence="12" type="primary">dnaG</name>
    <name evidence="14" type="ORF">DAI18_04350</name>
</gene>
<dbReference type="GO" id="GO:1990077">
    <property type="term" value="C:primosome complex"/>
    <property type="evidence" value="ECO:0007669"/>
    <property type="project" value="UniProtKB-KW"/>
</dbReference>
<dbReference type="Pfam" id="PF13155">
    <property type="entry name" value="Toprim_2"/>
    <property type="match status" value="1"/>
</dbReference>
<dbReference type="NCBIfam" id="TIGR01391">
    <property type="entry name" value="dnaG"/>
    <property type="match status" value="1"/>
</dbReference>
<comment type="domain">
    <text evidence="12">Contains an N-terminal zinc-binding domain, a central core domain that contains the primase activity, and a C-terminal DnaB-binding domain.</text>
</comment>
<dbReference type="Pfam" id="PF01807">
    <property type="entry name" value="Zn_ribbon_DnaG"/>
    <property type="match status" value="1"/>
</dbReference>
<dbReference type="FunFam" id="3.40.1360.10:FF:000002">
    <property type="entry name" value="DNA primase"/>
    <property type="match status" value="1"/>
</dbReference>
<protein>
    <recommendedName>
        <fullName evidence="12">DNA primase</fullName>
        <ecNumber evidence="12">2.7.7.101</ecNumber>
    </recommendedName>
</protein>
<dbReference type="InterPro" id="IPR034151">
    <property type="entry name" value="TOPRIM_DnaG_bac"/>
</dbReference>
<keyword evidence="10 12" id="KW-0238">DNA-binding</keyword>
<dbReference type="PANTHER" id="PTHR30313:SF2">
    <property type="entry name" value="DNA PRIMASE"/>
    <property type="match status" value="1"/>
</dbReference>
<comment type="catalytic activity">
    <reaction evidence="12">
        <text>ssDNA + n NTP = ssDNA/pppN(pN)n-1 hybrid + (n-1) diphosphate.</text>
        <dbReference type="EC" id="2.7.7.101"/>
    </reaction>
</comment>
<dbReference type="RefSeq" id="WP_028498083.1">
    <property type="nucleotide sequence ID" value="NZ_CAURZP010000001.1"/>
</dbReference>
<dbReference type="GO" id="GO:0000428">
    <property type="term" value="C:DNA-directed RNA polymerase complex"/>
    <property type="evidence" value="ECO:0007669"/>
    <property type="project" value="UniProtKB-KW"/>
</dbReference>
<evidence type="ECO:0000313" key="15">
    <source>
        <dbReference type="Proteomes" id="UP000244173"/>
    </source>
</evidence>
<dbReference type="Pfam" id="PF10410">
    <property type="entry name" value="DnaB_bind"/>
    <property type="match status" value="1"/>
</dbReference>
<accession>A0A2S0P7P0</accession>
<organism evidence="14 15">
    <name type="scientific">Microvirgula aerodenitrificans</name>
    <dbReference type="NCBI Taxonomy" id="57480"/>
    <lineage>
        <taxon>Bacteria</taxon>
        <taxon>Pseudomonadati</taxon>
        <taxon>Pseudomonadota</taxon>
        <taxon>Betaproteobacteria</taxon>
        <taxon>Neisseriales</taxon>
        <taxon>Aquaspirillaceae</taxon>
        <taxon>Microvirgula</taxon>
    </lineage>
</organism>
<dbReference type="SMART" id="SM00766">
    <property type="entry name" value="DnaG_DnaB_bind"/>
    <property type="match status" value="1"/>
</dbReference>
<evidence type="ECO:0000256" key="9">
    <source>
        <dbReference type="ARBA" id="ARBA00022842"/>
    </source>
</evidence>
<name>A0A2S0P7P0_9NEIS</name>
<dbReference type="InterPro" id="IPR013173">
    <property type="entry name" value="DNA_primase_DnaG_DnaB-bd_dom"/>
</dbReference>
<evidence type="ECO:0000313" key="14">
    <source>
        <dbReference type="EMBL" id="AVY93362.1"/>
    </source>
</evidence>
<dbReference type="EMBL" id="CP028519">
    <property type="protein sequence ID" value="AVY93362.1"/>
    <property type="molecule type" value="Genomic_DNA"/>
</dbReference>
<proteinExistence type="inferred from homology"/>
<dbReference type="EC" id="2.7.7.101" evidence="12"/>
<evidence type="ECO:0000256" key="3">
    <source>
        <dbReference type="ARBA" id="ARBA00022679"/>
    </source>
</evidence>
<dbReference type="FunFam" id="3.90.980.10:FF:000001">
    <property type="entry name" value="DNA primase"/>
    <property type="match status" value="1"/>
</dbReference>
<keyword evidence="11 12" id="KW-0804">Transcription</keyword>
<dbReference type="Gene3D" id="3.90.980.10">
    <property type="entry name" value="DNA primase, catalytic core, N-terminal domain"/>
    <property type="match status" value="1"/>
</dbReference>
<dbReference type="InterPro" id="IPR036977">
    <property type="entry name" value="DNA_primase_Znf_CHC2"/>
</dbReference>
<dbReference type="STRING" id="1122240.GCA_000620105_00611"/>
<feature type="domain" description="Toprim" evidence="13">
    <location>
        <begin position="254"/>
        <end position="336"/>
    </location>
</feature>
<evidence type="ECO:0000256" key="8">
    <source>
        <dbReference type="ARBA" id="ARBA00022833"/>
    </source>
</evidence>
<keyword evidence="3 12" id="KW-0808">Transferase</keyword>
<dbReference type="Gene3D" id="1.10.860.10">
    <property type="entry name" value="DNAb Helicase, Chain A"/>
    <property type="match status" value="1"/>
</dbReference>
<dbReference type="FunFam" id="3.90.580.10:FF:000001">
    <property type="entry name" value="DNA primase"/>
    <property type="match status" value="1"/>
</dbReference>
<dbReference type="PANTHER" id="PTHR30313">
    <property type="entry name" value="DNA PRIMASE"/>
    <property type="match status" value="1"/>
</dbReference>
<dbReference type="Proteomes" id="UP000244173">
    <property type="component" value="Chromosome"/>
</dbReference>
<dbReference type="GO" id="GO:0003899">
    <property type="term" value="F:DNA-directed RNA polymerase activity"/>
    <property type="evidence" value="ECO:0007669"/>
    <property type="project" value="UniProtKB-UniRule"/>
</dbReference>
<comment type="similarity">
    <text evidence="12">Belongs to the DnaG primase family.</text>
</comment>
<evidence type="ECO:0000256" key="7">
    <source>
        <dbReference type="ARBA" id="ARBA00022771"/>
    </source>
</evidence>
<dbReference type="Gene3D" id="1.20.50.20">
    <property type="entry name" value="DnaG, RNA polymerase domain, helical bundle"/>
    <property type="match status" value="1"/>
</dbReference>
<dbReference type="AlphaFoldDB" id="A0A2S0P7P0"/>
<keyword evidence="1 12" id="KW-0240">DNA-directed RNA polymerase</keyword>
<evidence type="ECO:0000256" key="4">
    <source>
        <dbReference type="ARBA" id="ARBA00022695"/>
    </source>
</evidence>
<evidence type="ECO:0000256" key="11">
    <source>
        <dbReference type="ARBA" id="ARBA00023163"/>
    </source>
</evidence>
<dbReference type="SMART" id="SM00400">
    <property type="entry name" value="ZnF_CHCC"/>
    <property type="match status" value="1"/>
</dbReference>
<evidence type="ECO:0000256" key="2">
    <source>
        <dbReference type="ARBA" id="ARBA00022515"/>
    </source>
</evidence>
<dbReference type="Gene3D" id="3.90.580.10">
    <property type="entry name" value="Zinc finger, CHC2-type domain"/>
    <property type="match status" value="1"/>
</dbReference>
<comment type="cofactor">
    <cofactor evidence="12">
        <name>Zn(2+)</name>
        <dbReference type="ChEBI" id="CHEBI:29105"/>
    </cofactor>
    <text evidence="12">Binds 1 zinc ion per monomer.</text>
</comment>
<dbReference type="InterPro" id="IPR019475">
    <property type="entry name" value="DNA_primase_DnaB-bd"/>
</dbReference>
<dbReference type="InterPro" id="IPR030846">
    <property type="entry name" value="DnaG_bac"/>
</dbReference>
<dbReference type="SUPFAM" id="SSF57783">
    <property type="entry name" value="Zinc beta-ribbon"/>
    <property type="match status" value="1"/>
</dbReference>
<dbReference type="GO" id="GO:0008270">
    <property type="term" value="F:zinc ion binding"/>
    <property type="evidence" value="ECO:0007669"/>
    <property type="project" value="UniProtKB-UniRule"/>
</dbReference>
<dbReference type="InterPro" id="IPR016136">
    <property type="entry name" value="DNA_helicase_N/primase_C"/>
</dbReference>
<evidence type="ECO:0000259" key="13">
    <source>
        <dbReference type="PROSITE" id="PS50880"/>
    </source>
</evidence>
<dbReference type="InterPro" id="IPR050219">
    <property type="entry name" value="DnaG_primase"/>
</dbReference>
<reference evidence="14 15" key="1">
    <citation type="submission" date="2018-04" db="EMBL/GenBank/DDBJ databases">
        <title>Denitrifier Microvirgula.</title>
        <authorList>
            <person name="Anderson E."/>
            <person name="Jang J."/>
            <person name="Ishii S."/>
        </authorList>
    </citation>
    <scope>NUCLEOTIDE SEQUENCE [LARGE SCALE GENOMIC DNA]</scope>
    <source>
        <strain evidence="14 15">BE2.4</strain>
    </source>
</reference>
<dbReference type="PROSITE" id="PS50880">
    <property type="entry name" value="TOPRIM"/>
    <property type="match status" value="1"/>
</dbReference>
<evidence type="ECO:0000256" key="1">
    <source>
        <dbReference type="ARBA" id="ARBA00022478"/>
    </source>
</evidence>
<keyword evidence="4 12" id="KW-0548">Nucleotidyltransferase</keyword>
<dbReference type="InterPro" id="IPR006171">
    <property type="entry name" value="TOPRIM_dom"/>
</dbReference>
<dbReference type="GO" id="GO:0003677">
    <property type="term" value="F:DNA binding"/>
    <property type="evidence" value="ECO:0007669"/>
    <property type="project" value="UniProtKB-KW"/>
</dbReference>
<keyword evidence="15" id="KW-1185">Reference proteome</keyword>
<evidence type="ECO:0000256" key="12">
    <source>
        <dbReference type="HAMAP-Rule" id="MF_00974"/>
    </source>
</evidence>
<evidence type="ECO:0000256" key="6">
    <source>
        <dbReference type="ARBA" id="ARBA00022723"/>
    </source>
</evidence>
<keyword evidence="2 12" id="KW-0639">Primosome</keyword>
<dbReference type="GO" id="GO:0006269">
    <property type="term" value="P:DNA replication, synthesis of primer"/>
    <property type="evidence" value="ECO:0007669"/>
    <property type="project" value="UniProtKB-UniRule"/>
</dbReference>
<evidence type="ECO:0000256" key="10">
    <source>
        <dbReference type="ARBA" id="ARBA00023125"/>
    </source>
</evidence>
<dbReference type="CDD" id="cd03364">
    <property type="entry name" value="TOPRIM_DnaG_primases"/>
    <property type="match status" value="1"/>
</dbReference>
<dbReference type="InterPro" id="IPR006295">
    <property type="entry name" value="DNA_primase_DnaG"/>
</dbReference>
<dbReference type="SUPFAM" id="SSF117023">
    <property type="entry name" value="DNA primase DnaG, C-terminal domain"/>
    <property type="match status" value="1"/>
</dbReference>